<dbReference type="Proteomes" id="UP000603865">
    <property type="component" value="Unassembled WGS sequence"/>
</dbReference>
<evidence type="ECO:0000256" key="3">
    <source>
        <dbReference type="ARBA" id="ARBA00015325"/>
    </source>
</evidence>
<comment type="similarity">
    <text evidence="2 13">Belongs to the OXA1/ALB3/YidC family. Type 1 subfamily.</text>
</comment>
<evidence type="ECO:0000256" key="10">
    <source>
        <dbReference type="ARBA" id="ARBA00023186"/>
    </source>
</evidence>
<organism evidence="16 17">
    <name type="scientific">Deinococcus ruber</name>
    <dbReference type="NCBI Taxonomy" id="1848197"/>
    <lineage>
        <taxon>Bacteria</taxon>
        <taxon>Thermotogati</taxon>
        <taxon>Deinococcota</taxon>
        <taxon>Deinococci</taxon>
        <taxon>Deinococcales</taxon>
        <taxon>Deinococcaceae</taxon>
        <taxon>Deinococcus</taxon>
    </lineage>
</organism>
<feature type="transmembrane region" description="Helical" evidence="13">
    <location>
        <begin position="422"/>
        <end position="442"/>
    </location>
</feature>
<evidence type="ECO:0000259" key="15">
    <source>
        <dbReference type="Pfam" id="PF02096"/>
    </source>
</evidence>
<evidence type="ECO:0000256" key="5">
    <source>
        <dbReference type="ARBA" id="ARBA00022475"/>
    </source>
</evidence>
<dbReference type="NCBIfam" id="TIGR03592">
    <property type="entry name" value="yidC_oxa1_cterm"/>
    <property type="match status" value="1"/>
</dbReference>
<gene>
    <name evidence="13" type="primary">yidC</name>
    <name evidence="16" type="ORF">GCM10008957_06450</name>
</gene>
<dbReference type="InterPro" id="IPR001708">
    <property type="entry name" value="YidC/ALB3/OXA1/COX18"/>
</dbReference>
<evidence type="ECO:0000256" key="12">
    <source>
        <dbReference type="ARBA" id="ARBA00033342"/>
    </source>
</evidence>
<comment type="function">
    <text evidence="13">Required for the insertion and/or proper folding and/or complex formation of integral membrane proteins into the membrane. Involved in integration of membrane proteins that insert both dependently and independently of the Sec translocase complex, as well as at least some lipoproteins. Aids folding of multispanning membrane proteins.</text>
</comment>
<evidence type="ECO:0000256" key="2">
    <source>
        <dbReference type="ARBA" id="ARBA00010527"/>
    </source>
</evidence>
<feature type="chain" id="PRO_5036931071" description="Membrane protein insertase YidC" evidence="14">
    <location>
        <begin position="27"/>
        <end position="545"/>
    </location>
</feature>
<dbReference type="InterPro" id="IPR028055">
    <property type="entry name" value="YidC/Oxa/ALB_C"/>
</dbReference>
<dbReference type="GO" id="GO:0051205">
    <property type="term" value="P:protein insertion into membrane"/>
    <property type="evidence" value="ECO:0007669"/>
    <property type="project" value="TreeGrafter"/>
</dbReference>
<evidence type="ECO:0000256" key="14">
    <source>
        <dbReference type="SAM" id="SignalP"/>
    </source>
</evidence>
<comment type="caution">
    <text evidence="16">The sequence shown here is derived from an EMBL/GenBank/DDBJ whole genome shotgun (WGS) entry which is preliminary data.</text>
</comment>
<keyword evidence="4 13" id="KW-0813">Transport</keyword>
<feature type="transmembrane region" description="Helical" evidence="13">
    <location>
        <begin position="308"/>
        <end position="332"/>
    </location>
</feature>
<evidence type="ECO:0000313" key="17">
    <source>
        <dbReference type="Proteomes" id="UP000603865"/>
    </source>
</evidence>
<dbReference type="InterPro" id="IPR019998">
    <property type="entry name" value="Membr_insert_YidC"/>
</dbReference>
<feature type="domain" description="Membrane insertase YidC/Oxa/ALB C-terminal" evidence="15">
    <location>
        <begin position="317"/>
        <end position="490"/>
    </location>
</feature>
<dbReference type="PRINTS" id="PR00701">
    <property type="entry name" value="60KDINNERMP"/>
</dbReference>
<evidence type="ECO:0000256" key="6">
    <source>
        <dbReference type="ARBA" id="ARBA00022692"/>
    </source>
</evidence>
<evidence type="ECO:0000313" key="16">
    <source>
        <dbReference type="EMBL" id="GGQ96881.1"/>
    </source>
</evidence>
<keyword evidence="14" id="KW-0732">Signal</keyword>
<evidence type="ECO:0000256" key="9">
    <source>
        <dbReference type="ARBA" id="ARBA00023136"/>
    </source>
</evidence>
<comment type="subunit">
    <text evidence="13">Interacts with the Sec translocase complex via SecD. Specifically interacts with transmembrane segments of nascent integral membrane proteins during membrane integration.</text>
</comment>
<keyword evidence="5 13" id="KW-1003">Cell membrane</keyword>
<dbReference type="CDD" id="cd20070">
    <property type="entry name" value="5TM_YidC_Alb3"/>
    <property type="match status" value="1"/>
</dbReference>
<keyword evidence="17" id="KW-1185">Reference proteome</keyword>
<keyword evidence="6 13" id="KW-0812">Transmembrane</keyword>
<name>A0A918F0Q0_9DEIO</name>
<dbReference type="GO" id="GO:0015031">
    <property type="term" value="P:protein transport"/>
    <property type="evidence" value="ECO:0007669"/>
    <property type="project" value="UniProtKB-KW"/>
</dbReference>
<feature type="transmembrane region" description="Helical" evidence="13">
    <location>
        <begin position="383"/>
        <end position="402"/>
    </location>
</feature>
<keyword evidence="9 13" id="KW-0472">Membrane</keyword>
<dbReference type="RefSeq" id="WP_189088071.1">
    <property type="nucleotide sequence ID" value="NZ_BMQL01000002.1"/>
</dbReference>
<reference evidence="16" key="2">
    <citation type="submission" date="2020-09" db="EMBL/GenBank/DDBJ databases">
        <authorList>
            <person name="Sun Q."/>
            <person name="Ohkuma M."/>
        </authorList>
    </citation>
    <scope>NUCLEOTIDE SEQUENCE</scope>
    <source>
        <strain evidence="16">JCM 31311</strain>
    </source>
</reference>
<keyword evidence="7 13" id="KW-0653">Protein transport</keyword>
<keyword evidence="8 13" id="KW-1133">Transmembrane helix</keyword>
<accession>A0A918F0Q0</accession>
<evidence type="ECO:0000256" key="11">
    <source>
        <dbReference type="ARBA" id="ARBA00033245"/>
    </source>
</evidence>
<dbReference type="PANTHER" id="PTHR12428">
    <property type="entry name" value="OXA1"/>
    <property type="match status" value="1"/>
</dbReference>
<feature type="transmembrane region" description="Helical" evidence="13">
    <location>
        <begin position="454"/>
        <end position="476"/>
    </location>
</feature>
<dbReference type="PANTHER" id="PTHR12428:SF65">
    <property type="entry name" value="CYTOCHROME C OXIDASE ASSEMBLY PROTEIN COX18, MITOCHONDRIAL"/>
    <property type="match status" value="1"/>
</dbReference>
<dbReference type="HAMAP" id="MF_01810">
    <property type="entry name" value="YidC_type1"/>
    <property type="match status" value="1"/>
</dbReference>
<protein>
    <recommendedName>
        <fullName evidence="3 13">Membrane protein insertase YidC</fullName>
    </recommendedName>
    <alternativeName>
        <fullName evidence="12 13">Foldase YidC</fullName>
    </alternativeName>
    <alternativeName>
        <fullName evidence="13">Membrane protein YidC</fullName>
    </alternativeName>
    <alternativeName>
        <fullName evidence="11 13">membrane integrase YidC</fullName>
    </alternativeName>
</protein>
<dbReference type="InterPro" id="IPR047196">
    <property type="entry name" value="YidC_ALB_C"/>
</dbReference>
<sequence length="545" mass="59227">MMKPLHPLLKPVLALLGLTALGTASASVKPDWIETQNFNGKPATVYISNLADVVFDNTGEIIGWYIKQNPGTRLVDDKNGTPDFSKLIGEKGAINMVRTEQKTNGVTTVQSGRALVVALPGNTAPKTAKPVQLVRDVAHNLMQATFSYSQGAATVTKTVVLHPRQFNMQIDLNVTGSTGYDIRFDGLGRNATPAVKAIAAGTATLQSVGTTSNIQYAALQDNPSQTAHALIVRPRAGTTLNAVTAGGAAASITLNVSSAAASGPVKLDVYGGKNELIHLYQEGYTALPGLFQPNIFGQISLYVVKFMMWLYSFLHNWGLVILVLTVALRIVIWPLMQAQGRTTAKMQMVQPLLKEAQTTYKDDPQKLQAETMRLYREHNVNPAGCLSMFIPFPILIALYSTIRNFEFDQGLGWLPDLSLPDPFYILAVLYVLANLLQLYISTRKTPQMFKQQSFIYIIYLFFALTFPAGVTLYWIISTLIGAGQQYLINKQVERQMAGGLQRVEKVGGAAKVAAAGPQLSKTPQAGAQANKVLKTVKPATGNQKK</sequence>
<proteinExistence type="inferred from homology"/>
<dbReference type="AlphaFoldDB" id="A0A918F0Q0"/>
<dbReference type="Pfam" id="PF02096">
    <property type="entry name" value="60KD_IMP"/>
    <property type="match status" value="1"/>
</dbReference>
<dbReference type="GO" id="GO:0032977">
    <property type="term" value="F:membrane insertase activity"/>
    <property type="evidence" value="ECO:0007669"/>
    <property type="project" value="InterPro"/>
</dbReference>
<evidence type="ECO:0000256" key="13">
    <source>
        <dbReference type="HAMAP-Rule" id="MF_01810"/>
    </source>
</evidence>
<evidence type="ECO:0000256" key="7">
    <source>
        <dbReference type="ARBA" id="ARBA00022927"/>
    </source>
</evidence>
<evidence type="ECO:0000256" key="1">
    <source>
        <dbReference type="ARBA" id="ARBA00004429"/>
    </source>
</evidence>
<keyword evidence="10 13" id="KW-0143">Chaperone</keyword>
<feature type="signal peptide" evidence="14">
    <location>
        <begin position="1"/>
        <end position="26"/>
    </location>
</feature>
<comment type="subcellular location">
    <subcellularLocation>
        <location evidence="1">Cell inner membrane</location>
        <topology evidence="1">Multi-pass membrane protein</topology>
    </subcellularLocation>
    <subcellularLocation>
        <location evidence="13">Cell membrane</location>
        <topology evidence="13">Multi-pass membrane protein</topology>
    </subcellularLocation>
</comment>
<evidence type="ECO:0000256" key="4">
    <source>
        <dbReference type="ARBA" id="ARBA00022448"/>
    </source>
</evidence>
<evidence type="ECO:0000256" key="8">
    <source>
        <dbReference type="ARBA" id="ARBA00022989"/>
    </source>
</evidence>
<dbReference type="EMBL" id="BMQL01000002">
    <property type="protein sequence ID" value="GGQ96881.1"/>
    <property type="molecule type" value="Genomic_DNA"/>
</dbReference>
<reference evidence="16" key="1">
    <citation type="journal article" date="2014" name="Int. J. Syst. Evol. Microbiol.">
        <title>Complete genome sequence of Corynebacterium casei LMG S-19264T (=DSM 44701T), isolated from a smear-ripened cheese.</title>
        <authorList>
            <consortium name="US DOE Joint Genome Institute (JGI-PGF)"/>
            <person name="Walter F."/>
            <person name="Albersmeier A."/>
            <person name="Kalinowski J."/>
            <person name="Ruckert C."/>
        </authorList>
    </citation>
    <scope>NUCLEOTIDE SEQUENCE</scope>
    <source>
        <strain evidence="16">JCM 31311</strain>
    </source>
</reference>
<dbReference type="GO" id="GO:0005886">
    <property type="term" value="C:plasma membrane"/>
    <property type="evidence" value="ECO:0007669"/>
    <property type="project" value="UniProtKB-SubCell"/>
</dbReference>